<reference evidence="1 2" key="1">
    <citation type="journal article" date="2012" name="Virology">
        <title>Full genome analysis of a novel adenovirus from the South Polar skua (Catharacta maccormicki) in Antarctica.</title>
        <authorList>
            <person name="Park Y.M."/>
            <person name="Kim J.H."/>
            <person name="Gu S.H."/>
            <person name="Lee S.Y."/>
            <person name="Lee M.G."/>
            <person name="Kang Y.K."/>
            <person name="Kang S.H."/>
            <person name="Kim H.J."/>
            <person name="Song J.W."/>
        </authorList>
    </citation>
    <scope>NUCLEOTIDE SEQUENCE [LARGE SCALE GENOMIC DNA]</scope>
    <source>
        <strain evidence="1">T03</strain>
    </source>
</reference>
<dbReference type="RefSeq" id="YP_004935943.1">
    <property type="nucleotide sequence ID" value="NC_016437.1"/>
</dbReference>
<protein>
    <submittedName>
        <fullName evidence="1">33K</fullName>
    </submittedName>
</protein>
<keyword evidence="2" id="KW-1185">Reference proteome</keyword>
<dbReference type="KEGG" id="vg:11467760"/>
<sequence>MLNSLHSPEKKIAENIQAREELNKKSSRRKRRIPEILKLRKEVWITIRNLKDFLYENNITEEIHIQNRTINSILAKHATCSNLNSLFKMHLDAQALKYQYEKKLLVIPDKKHEKNRR</sequence>
<dbReference type="OrthoDB" id="34443at10239"/>
<dbReference type="Proteomes" id="UP000169712">
    <property type="component" value="Segment"/>
</dbReference>
<dbReference type="EMBL" id="HM585353">
    <property type="protein sequence ID" value="ADP30826.1"/>
    <property type="molecule type" value="Genomic_DNA"/>
</dbReference>
<name>G9B6L0_9ADEN</name>
<dbReference type="GeneID" id="11467760"/>
<proteinExistence type="predicted"/>
<evidence type="ECO:0000313" key="2">
    <source>
        <dbReference type="Proteomes" id="UP000169712"/>
    </source>
</evidence>
<evidence type="ECO:0000313" key="1">
    <source>
        <dbReference type="EMBL" id="ADP30826.1"/>
    </source>
</evidence>
<organism evidence="1 2">
    <name type="scientific">South Polar skua adenovirus 1</name>
    <dbReference type="NCBI Taxonomy" id="2848087"/>
    <lineage>
        <taxon>Viruses</taxon>
        <taxon>Varidnaviria</taxon>
        <taxon>Bamfordvirae</taxon>
        <taxon>Preplasmiviricota</taxon>
        <taxon>Polisuviricotina</taxon>
        <taxon>Pharingeaviricetes</taxon>
        <taxon>Rowavirales</taxon>
        <taxon>Adenoviridae</taxon>
        <taxon>Siadenovirus</taxon>
        <taxon>Siadenovirus stercorariidae</taxon>
        <taxon>Skua siadenovirus A</taxon>
    </lineage>
</organism>
<accession>G9B6L0</accession>